<reference evidence="2" key="1">
    <citation type="submission" date="2020-01" db="EMBL/GenBank/DDBJ databases">
        <title>Insect and environment-associated Actinomycetes.</title>
        <authorList>
            <person name="Currrie C."/>
            <person name="Chevrette M."/>
            <person name="Carlson C."/>
            <person name="Stubbendieck R."/>
            <person name="Wendt-Pienkowski E."/>
        </authorList>
    </citation>
    <scope>NUCLEOTIDE SEQUENCE</scope>
    <source>
        <strain evidence="2">SID12501</strain>
    </source>
</reference>
<dbReference type="AlphaFoldDB" id="A0A6B3C9C0"/>
<gene>
    <name evidence="2" type="ORF">G3I71_48465</name>
</gene>
<feature type="non-terminal residue" evidence="2">
    <location>
        <position position="128"/>
    </location>
</feature>
<name>A0A6B3C9C0_9ACTN</name>
<comment type="caution">
    <text evidence="2">The sequence shown here is derived from an EMBL/GenBank/DDBJ whole genome shotgun (WGS) entry which is preliminary data.</text>
</comment>
<protein>
    <submittedName>
        <fullName evidence="2">Transposase family protein</fullName>
    </submittedName>
</protein>
<accession>A0A6B3C9C0</accession>
<dbReference type="RefSeq" id="WP_164325360.1">
    <property type="nucleotide sequence ID" value="NZ_JAAGLU010000788.1"/>
</dbReference>
<feature type="domain" description="Transposase IS204/IS1001/IS1096/IS1165 zinc-finger" evidence="1">
    <location>
        <begin position="41"/>
        <end position="87"/>
    </location>
</feature>
<dbReference type="Pfam" id="PF14690">
    <property type="entry name" value="Zn_ribbon_ISL3"/>
    <property type="match status" value="1"/>
</dbReference>
<sequence length="128" mass="13970">MGHDTGATALFDLEGVAVVRVDRAEDGMRTVHLVTTDPAARACPACGTFATRVKGLTVTRPRDLAHGGSAVAVRWHKRRWQCREKRCERGTFTEQIAQIPARMRLTERLRTACGQAVVDGGRTVVQSG</sequence>
<dbReference type="InterPro" id="IPR029261">
    <property type="entry name" value="Transposase_Znf"/>
</dbReference>
<dbReference type="EMBL" id="JAAGLU010000788">
    <property type="protein sequence ID" value="NEC93393.1"/>
    <property type="molecule type" value="Genomic_DNA"/>
</dbReference>
<proteinExistence type="predicted"/>
<evidence type="ECO:0000313" key="2">
    <source>
        <dbReference type="EMBL" id="NEC93393.1"/>
    </source>
</evidence>
<evidence type="ECO:0000259" key="1">
    <source>
        <dbReference type="Pfam" id="PF14690"/>
    </source>
</evidence>
<organism evidence="2">
    <name type="scientific">Streptomyces sp. SID12501</name>
    <dbReference type="NCBI Taxonomy" id="2706042"/>
    <lineage>
        <taxon>Bacteria</taxon>
        <taxon>Bacillati</taxon>
        <taxon>Actinomycetota</taxon>
        <taxon>Actinomycetes</taxon>
        <taxon>Kitasatosporales</taxon>
        <taxon>Streptomycetaceae</taxon>
        <taxon>Streptomyces</taxon>
    </lineage>
</organism>